<dbReference type="Gene3D" id="1.20.1160.11">
    <property type="entry name" value="Paired amphipathic helix"/>
    <property type="match status" value="3"/>
</dbReference>
<evidence type="ECO:0000313" key="5">
    <source>
        <dbReference type="EMBL" id="OWK11811.1"/>
    </source>
</evidence>
<dbReference type="GO" id="GO:0003714">
    <property type="term" value="F:transcription corepressor activity"/>
    <property type="evidence" value="ECO:0007669"/>
    <property type="project" value="InterPro"/>
</dbReference>
<keyword evidence="6" id="KW-1185">Reference proteome</keyword>
<evidence type="ECO:0000256" key="4">
    <source>
        <dbReference type="SAM" id="MobiDB-lite"/>
    </source>
</evidence>
<dbReference type="OrthoDB" id="10265969at2759"/>
<sequence>MNIDTPGVIRRVSQLFHEHPDLIVGFNAFLPLGYRIDIPKNGKLNIQSPLSNQENSHNHSDCAENVKQQVLYKEDKPQVPLESDSVEFNNAISYVNKIKTRFLDHPEIYRSFLEILHTYQFTGNGPCEMNSVQKSEHEKNLEHSKKRSRPSLLRPVSAPAKKKMKLRGTKDLSIATVGKYGTLQEFSFFDKVRRVLKSQEVYENFLRCIALFNQELVSGSELLQLVGPFLG</sequence>
<evidence type="ECO:0008006" key="7">
    <source>
        <dbReference type="Google" id="ProtNLM"/>
    </source>
</evidence>
<evidence type="ECO:0000256" key="2">
    <source>
        <dbReference type="ARBA" id="ARBA00023242"/>
    </source>
</evidence>
<dbReference type="InterPro" id="IPR003822">
    <property type="entry name" value="PAH"/>
</dbReference>
<dbReference type="InterPro" id="IPR039774">
    <property type="entry name" value="Sin3-like"/>
</dbReference>
<proteinExistence type="predicted"/>
<dbReference type="PROSITE" id="PS51477">
    <property type="entry name" value="PAH"/>
    <property type="match status" value="2"/>
</dbReference>
<protein>
    <recommendedName>
        <fullName evidence="7">SIN3A</fullName>
    </recommendedName>
</protein>
<organism evidence="5 6">
    <name type="scientific">Cervus elaphus hippelaphus</name>
    <name type="common">European red deer</name>
    <dbReference type="NCBI Taxonomy" id="46360"/>
    <lineage>
        <taxon>Eukaryota</taxon>
        <taxon>Metazoa</taxon>
        <taxon>Chordata</taxon>
        <taxon>Craniata</taxon>
        <taxon>Vertebrata</taxon>
        <taxon>Euteleostomi</taxon>
        <taxon>Mammalia</taxon>
        <taxon>Eutheria</taxon>
        <taxon>Laurasiatheria</taxon>
        <taxon>Artiodactyla</taxon>
        <taxon>Ruminantia</taxon>
        <taxon>Pecora</taxon>
        <taxon>Cervidae</taxon>
        <taxon>Cervinae</taxon>
        <taxon>Cervus</taxon>
    </lineage>
</organism>
<keyword evidence="2 3" id="KW-0539">Nucleus</keyword>
<dbReference type="InterPro" id="IPR036600">
    <property type="entry name" value="PAH_sf"/>
</dbReference>
<dbReference type="Pfam" id="PF02671">
    <property type="entry name" value="PAH"/>
    <property type="match status" value="1"/>
</dbReference>
<evidence type="ECO:0000256" key="3">
    <source>
        <dbReference type="PROSITE-ProRule" id="PRU00810"/>
    </source>
</evidence>
<dbReference type="FunFam" id="1.20.1160.11:FF:000002">
    <property type="entry name" value="Paired amphipathic helix protein SIN3"/>
    <property type="match status" value="1"/>
</dbReference>
<reference evidence="5 6" key="1">
    <citation type="journal article" date="2018" name="Mol. Genet. Genomics">
        <title>The red deer Cervus elaphus genome CerEla1.0: sequencing, annotating, genes, and chromosomes.</title>
        <authorList>
            <person name="Bana N.A."/>
            <person name="Nyiri A."/>
            <person name="Nagy J."/>
            <person name="Frank K."/>
            <person name="Nagy T."/>
            <person name="Steger V."/>
            <person name="Schiller M."/>
            <person name="Lakatos P."/>
            <person name="Sugar L."/>
            <person name="Horn P."/>
            <person name="Barta E."/>
            <person name="Orosz L."/>
        </authorList>
    </citation>
    <scope>NUCLEOTIDE SEQUENCE [LARGE SCALE GENOMIC DNA]</scope>
    <source>
        <strain evidence="5">Hungarian</strain>
    </source>
</reference>
<accession>A0A212D0M0</accession>
<gene>
    <name evidence="5" type="ORF">Celaphus_00003019</name>
</gene>
<evidence type="ECO:0000256" key="1">
    <source>
        <dbReference type="ARBA" id="ARBA00004123"/>
    </source>
</evidence>
<dbReference type="SUPFAM" id="SSF47762">
    <property type="entry name" value="PAH2 domain"/>
    <property type="match status" value="3"/>
</dbReference>
<dbReference type="Proteomes" id="UP000242450">
    <property type="component" value="Chromosome 9"/>
</dbReference>
<dbReference type="AlphaFoldDB" id="A0A212D0M0"/>
<feature type="compositionally biased region" description="Basic and acidic residues" evidence="4">
    <location>
        <begin position="134"/>
        <end position="143"/>
    </location>
</feature>
<comment type="caution">
    <text evidence="5">The sequence shown here is derived from an EMBL/GenBank/DDBJ whole genome shotgun (WGS) entry which is preliminary data.</text>
</comment>
<dbReference type="GO" id="GO:0070822">
    <property type="term" value="C:Sin3-type complex"/>
    <property type="evidence" value="ECO:0007669"/>
    <property type="project" value="TreeGrafter"/>
</dbReference>
<comment type="subcellular location">
    <subcellularLocation>
        <location evidence="1 3">Nucleus</location>
    </subcellularLocation>
</comment>
<dbReference type="EMBL" id="MKHE01000009">
    <property type="protein sequence ID" value="OWK11811.1"/>
    <property type="molecule type" value="Genomic_DNA"/>
</dbReference>
<name>A0A212D0M0_CEREH</name>
<dbReference type="PANTHER" id="PTHR12346:SF1">
    <property type="entry name" value="PAIRED AMPHIPATHIC HELIX PROTEIN SIN3B"/>
    <property type="match status" value="1"/>
</dbReference>
<dbReference type="PANTHER" id="PTHR12346">
    <property type="entry name" value="SIN3B-RELATED"/>
    <property type="match status" value="1"/>
</dbReference>
<feature type="region of interest" description="Disordered" evidence="4">
    <location>
        <begin position="129"/>
        <end position="163"/>
    </location>
</feature>
<evidence type="ECO:0000313" key="6">
    <source>
        <dbReference type="Proteomes" id="UP000242450"/>
    </source>
</evidence>
<dbReference type="GO" id="GO:0000122">
    <property type="term" value="P:negative regulation of transcription by RNA polymerase II"/>
    <property type="evidence" value="ECO:0007669"/>
    <property type="project" value="TreeGrafter"/>
</dbReference>